<evidence type="ECO:0000259" key="6">
    <source>
        <dbReference type="Pfam" id="PF00891"/>
    </source>
</evidence>
<dbReference type="InterPro" id="IPR029063">
    <property type="entry name" value="SAM-dependent_MTases_sf"/>
</dbReference>
<dbReference type="InterPro" id="IPR016461">
    <property type="entry name" value="COMT-like"/>
</dbReference>
<dbReference type="FunFam" id="3.40.50.150:FF:000294">
    <property type="entry name" value="O-methyltransferase family protein"/>
    <property type="match status" value="1"/>
</dbReference>
<organism evidence="8 9">
    <name type="scientific">Salix viminalis</name>
    <name type="common">Common osier</name>
    <name type="synonym">Basket willow</name>
    <dbReference type="NCBI Taxonomy" id="40686"/>
    <lineage>
        <taxon>Eukaryota</taxon>
        <taxon>Viridiplantae</taxon>
        <taxon>Streptophyta</taxon>
        <taxon>Embryophyta</taxon>
        <taxon>Tracheophyta</taxon>
        <taxon>Spermatophyta</taxon>
        <taxon>Magnoliopsida</taxon>
        <taxon>eudicotyledons</taxon>
        <taxon>Gunneridae</taxon>
        <taxon>Pentapetalae</taxon>
        <taxon>rosids</taxon>
        <taxon>fabids</taxon>
        <taxon>Malpighiales</taxon>
        <taxon>Salicaceae</taxon>
        <taxon>Saliceae</taxon>
        <taxon>Salix</taxon>
    </lineage>
</organism>
<keyword evidence="9" id="KW-1185">Reference proteome</keyword>
<evidence type="ECO:0000256" key="5">
    <source>
        <dbReference type="PIRSR" id="PIRSR005739-1"/>
    </source>
</evidence>
<evidence type="ECO:0000256" key="4">
    <source>
        <dbReference type="ARBA" id="ARBA00038277"/>
    </source>
</evidence>
<evidence type="ECO:0000313" key="8">
    <source>
        <dbReference type="EMBL" id="KAJ6693315.1"/>
    </source>
</evidence>
<dbReference type="InterPro" id="IPR012967">
    <property type="entry name" value="COMT_dimerisation"/>
</dbReference>
<dbReference type="EMBL" id="JAPFFL010000011">
    <property type="protein sequence ID" value="KAJ6693315.1"/>
    <property type="molecule type" value="Genomic_DNA"/>
</dbReference>
<dbReference type="InterPro" id="IPR001077">
    <property type="entry name" value="COMT_C"/>
</dbReference>
<reference evidence="8" key="1">
    <citation type="submission" date="2022-11" db="EMBL/GenBank/DDBJ databases">
        <authorList>
            <person name="Hyden B.L."/>
            <person name="Feng K."/>
            <person name="Yates T."/>
            <person name="Jawdy S."/>
            <person name="Smart L.B."/>
            <person name="Muchero W."/>
        </authorList>
    </citation>
    <scope>NUCLEOTIDE SEQUENCE</scope>
    <source>
        <tissue evidence="8">Shoot tip</tissue>
    </source>
</reference>
<dbReference type="Pfam" id="PF08100">
    <property type="entry name" value="Dimerisation"/>
    <property type="match status" value="1"/>
</dbReference>
<keyword evidence="3" id="KW-0949">S-adenosyl-L-methionine</keyword>
<feature type="active site" description="Proton acceptor" evidence="5">
    <location>
        <position position="257"/>
    </location>
</feature>
<protein>
    <recommendedName>
        <fullName evidence="10">O-methyltransferase domain-containing protein</fullName>
    </recommendedName>
</protein>
<dbReference type="Pfam" id="PF00891">
    <property type="entry name" value="Methyltransf_2"/>
    <property type="match status" value="1"/>
</dbReference>
<dbReference type="GO" id="GO:0046983">
    <property type="term" value="F:protein dimerization activity"/>
    <property type="evidence" value="ECO:0007669"/>
    <property type="project" value="InterPro"/>
</dbReference>
<dbReference type="AlphaFoldDB" id="A0A9Q0SXV1"/>
<dbReference type="InterPro" id="IPR036388">
    <property type="entry name" value="WH-like_DNA-bd_sf"/>
</dbReference>
<dbReference type="Proteomes" id="UP001151529">
    <property type="component" value="Chromosome 13"/>
</dbReference>
<dbReference type="GO" id="GO:0008171">
    <property type="term" value="F:O-methyltransferase activity"/>
    <property type="evidence" value="ECO:0007669"/>
    <property type="project" value="InterPro"/>
</dbReference>
<dbReference type="PANTHER" id="PTHR11746">
    <property type="entry name" value="O-METHYLTRANSFERASE"/>
    <property type="match status" value="1"/>
</dbReference>
<keyword evidence="2" id="KW-0808">Transferase</keyword>
<name>A0A9Q0SXV1_SALVM</name>
<dbReference type="Gene3D" id="1.10.10.10">
    <property type="entry name" value="Winged helix-like DNA-binding domain superfamily/Winged helix DNA-binding domain"/>
    <property type="match status" value="1"/>
</dbReference>
<feature type="domain" description="O-methyltransferase C-terminal" evidence="6">
    <location>
        <begin position="127"/>
        <end position="333"/>
    </location>
</feature>
<comment type="similarity">
    <text evidence="4">Belongs to the class I-like SAM-binding methyltransferase superfamily. Cation-independent O-methyltransferase family.</text>
</comment>
<dbReference type="SUPFAM" id="SSF46785">
    <property type="entry name" value="Winged helix' DNA-binding domain"/>
    <property type="match status" value="1"/>
</dbReference>
<comment type="caution">
    <text evidence="8">The sequence shown here is derived from an EMBL/GenBank/DDBJ whole genome shotgun (WGS) entry which is preliminary data.</text>
</comment>
<evidence type="ECO:0000256" key="3">
    <source>
        <dbReference type="ARBA" id="ARBA00022691"/>
    </source>
</evidence>
<evidence type="ECO:0000256" key="2">
    <source>
        <dbReference type="ARBA" id="ARBA00022679"/>
    </source>
</evidence>
<gene>
    <name evidence="8" type="ORF">OIU85_004116</name>
</gene>
<dbReference type="PIRSF" id="PIRSF005739">
    <property type="entry name" value="O-mtase"/>
    <property type="match status" value="1"/>
</dbReference>
<keyword evidence="1" id="KW-0489">Methyltransferase</keyword>
<evidence type="ECO:0008006" key="10">
    <source>
        <dbReference type="Google" id="ProtNLM"/>
    </source>
</evidence>
<evidence type="ECO:0000313" key="9">
    <source>
        <dbReference type="Proteomes" id="UP001151529"/>
    </source>
</evidence>
<dbReference type="OrthoDB" id="1606438at2759"/>
<dbReference type="Gene3D" id="3.40.50.150">
    <property type="entry name" value="Vaccinia Virus protein VP39"/>
    <property type="match status" value="1"/>
</dbReference>
<sequence>MTSQEAEAMFKSQVEISQLALAFVDSMALKCAVELRLADIIDSHGRPISLSQIASGINSPSTDISYLARIMRYLVRKEIFFTAHPPSDGGETLFGLNQKSRLLTHDTERSLTSLISMQLNPLLLEPWHRLGQCIKEGGTAFSKAHGCEVWDLASRNPVVNRDFNEAMACTSKIIMRAILSHYKDGFNNIRSLVDVAGGIGGNVAEVVRAYPLIKGINLDLPHVVATAPQYEGVSHVAGNMFEAIPNADAIFIKRILHDWTDESCIEILRNCRKAIPEKTGKLIIVDIVLQTDYHCDPSDDVRMAMDLVMFALTSGGKERTEQEWKSLLEEGGFPRCKIIKIPALESIIEAYPE</sequence>
<evidence type="ECO:0000256" key="1">
    <source>
        <dbReference type="ARBA" id="ARBA00022603"/>
    </source>
</evidence>
<proteinExistence type="inferred from homology"/>
<dbReference type="PROSITE" id="PS51683">
    <property type="entry name" value="SAM_OMT_II"/>
    <property type="match status" value="1"/>
</dbReference>
<accession>A0A9Q0SXV1</accession>
<dbReference type="GO" id="GO:0032259">
    <property type="term" value="P:methylation"/>
    <property type="evidence" value="ECO:0007669"/>
    <property type="project" value="UniProtKB-KW"/>
</dbReference>
<feature type="domain" description="O-methyltransferase dimerisation" evidence="7">
    <location>
        <begin position="18"/>
        <end position="105"/>
    </location>
</feature>
<dbReference type="InterPro" id="IPR036390">
    <property type="entry name" value="WH_DNA-bd_sf"/>
</dbReference>
<dbReference type="SUPFAM" id="SSF53335">
    <property type="entry name" value="S-adenosyl-L-methionine-dependent methyltransferases"/>
    <property type="match status" value="1"/>
</dbReference>
<reference evidence="8" key="2">
    <citation type="journal article" date="2023" name="Int. J. Mol. Sci.">
        <title>De Novo Assembly and Annotation of 11 Diverse Shrub Willow (Salix) Genomes Reveals Novel Gene Organization in Sex-Linked Regions.</title>
        <authorList>
            <person name="Hyden B."/>
            <person name="Feng K."/>
            <person name="Yates T.B."/>
            <person name="Jawdy S."/>
            <person name="Cereghino C."/>
            <person name="Smart L.B."/>
            <person name="Muchero W."/>
        </authorList>
    </citation>
    <scope>NUCLEOTIDE SEQUENCE [LARGE SCALE GENOMIC DNA]</scope>
    <source>
        <tissue evidence="8">Shoot tip</tissue>
    </source>
</reference>
<evidence type="ECO:0000259" key="7">
    <source>
        <dbReference type="Pfam" id="PF08100"/>
    </source>
</evidence>